<dbReference type="InterPro" id="IPR010033">
    <property type="entry name" value="HAD_SF_ppase_IIIC"/>
</dbReference>
<name>Q75BC8_EREGS</name>
<dbReference type="SFLD" id="SFLDS00003">
    <property type="entry name" value="Haloacid_Dehalogenase"/>
    <property type="match status" value="1"/>
</dbReference>
<sequence length="233" mass="26143">MCRTRSGHFDKPQTSSRRPAGPECQIMCGSVHVTEARSKEKLASVRPTEPTTMQYPDVAAFDLDYTVWPCFCDTHLTSPFTPVATPAGEVLTVVDAAGYELTLYPDVPRILADLKLHGVTLLTASRTWAPDVAQQLLRTFRIRVGEDFLSLSEVFDGGAWGDHPKIRHITAGLADVYGPSAPDPRDIRVWLFDDESRNRDVERHGVAYLHVRDPQRGPAWDWYQASLRGRQNK</sequence>
<dbReference type="SUPFAM" id="SSF56784">
    <property type="entry name" value="HAD-like"/>
    <property type="match status" value="1"/>
</dbReference>
<evidence type="ECO:0000256" key="1">
    <source>
        <dbReference type="SAM" id="MobiDB-lite"/>
    </source>
</evidence>
<dbReference type="InterPro" id="IPR036412">
    <property type="entry name" value="HAD-like_sf"/>
</dbReference>
<reference evidence="3" key="2">
    <citation type="journal article" date="2013" name="G3 (Bethesda)">
        <title>Genomes of Ashbya fungi isolated from insects reveal four mating-type loci, numerous translocations, lack of transposons, and distinct gene duplications.</title>
        <authorList>
            <person name="Dietrich F.S."/>
            <person name="Voegeli S."/>
            <person name="Kuo S."/>
            <person name="Philippsen P."/>
        </authorList>
    </citation>
    <scope>GENOME REANNOTATION</scope>
    <source>
        <strain evidence="3">ATCC 10895 / CBS 109.51 / FGSC 9923 / NRRL Y-1056</strain>
    </source>
</reference>
<dbReference type="InterPro" id="IPR023214">
    <property type="entry name" value="HAD_sf"/>
</dbReference>
<dbReference type="InterPro" id="IPR010036">
    <property type="entry name" value="MDP_1_eu_arc"/>
</dbReference>
<dbReference type="Pfam" id="PF12689">
    <property type="entry name" value="Acid_PPase"/>
    <property type="match status" value="1"/>
</dbReference>
<dbReference type="AlphaFoldDB" id="Q75BC8"/>
<dbReference type="Proteomes" id="UP000000591">
    <property type="component" value="Chromosome IV"/>
</dbReference>
<organism evidence="2 3">
    <name type="scientific">Eremothecium gossypii (strain ATCC 10895 / CBS 109.51 / FGSC 9923 / NRRL Y-1056)</name>
    <name type="common">Yeast</name>
    <name type="synonym">Ashbya gossypii</name>
    <dbReference type="NCBI Taxonomy" id="284811"/>
    <lineage>
        <taxon>Eukaryota</taxon>
        <taxon>Fungi</taxon>
        <taxon>Dikarya</taxon>
        <taxon>Ascomycota</taxon>
        <taxon>Saccharomycotina</taxon>
        <taxon>Saccharomycetes</taxon>
        <taxon>Saccharomycetales</taxon>
        <taxon>Saccharomycetaceae</taxon>
        <taxon>Eremothecium</taxon>
    </lineage>
</organism>
<dbReference type="RefSeq" id="NP_983734.2">
    <property type="nucleotide sequence ID" value="NM_209087.2"/>
</dbReference>
<dbReference type="FunCoup" id="Q75BC8">
    <property type="interactions" value="183"/>
</dbReference>
<dbReference type="SFLD" id="SFLDG01131">
    <property type="entry name" value="C1.5.2:_MDP_Like"/>
    <property type="match status" value="1"/>
</dbReference>
<dbReference type="NCBIfam" id="TIGR01685">
    <property type="entry name" value="MDP-1"/>
    <property type="match status" value="1"/>
</dbReference>
<dbReference type="GeneID" id="4619869"/>
<dbReference type="OrthoDB" id="2865258at2759"/>
<accession>Q75BC8</accession>
<gene>
    <name evidence="2" type="ORF">AGOS_ADL361C</name>
</gene>
<evidence type="ECO:0000313" key="2">
    <source>
        <dbReference type="EMBL" id="AAS51558.2"/>
    </source>
</evidence>
<dbReference type="STRING" id="284811.Q75BC8"/>
<dbReference type="EMBL" id="AE016817">
    <property type="protein sequence ID" value="AAS51558.2"/>
    <property type="molecule type" value="Genomic_DNA"/>
</dbReference>
<dbReference type="SFLD" id="SFLDG01129">
    <property type="entry name" value="C1.5:_HAD__Beta-PGM__Phosphata"/>
    <property type="match status" value="1"/>
</dbReference>
<dbReference type="GO" id="GO:0030946">
    <property type="term" value="F:protein tyrosine phosphatase activity, metal-dependent"/>
    <property type="evidence" value="ECO:0007669"/>
    <property type="project" value="EnsemblFungi"/>
</dbReference>
<dbReference type="InParanoid" id="Q75BC8"/>
<feature type="region of interest" description="Disordered" evidence="1">
    <location>
        <begin position="1"/>
        <end position="22"/>
    </location>
</feature>
<dbReference type="Gene3D" id="3.40.50.1000">
    <property type="entry name" value="HAD superfamily/HAD-like"/>
    <property type="match status" value="1"/>
</dbReference>
<keyword evidence="3" id="KW-1185">Reference proteome</keyword>
<dbReference type="HOGENOM" id="CLU_071162_0_0_1"/>
<reference evidence="2 3" key="1">
    <citation type="journal article" date="2004" name="Science">
        <title>The Ashbya gossypii genome as a tool for mapping the ancient Saccharomyces cerevisiae genome.</title>
        <authorList>
            <person name="Dietrich F.S."/>
            <person name="Voegeli S."/>
            <person name="Brachat S."/>
            <person name="Lerch A."/>
            <person name="Gates K."/>
            <person name="Steiner S."/>
            <person name="Mohr C."/>
            <person name="Pohlmann R."/>
            <person name="Luedi P."/>
            <person name="Choi S."/>
            <person name="Wing R.A."/>
            <person name="Flavier A."/>
            <person name="Gaffney T.D."/>
            <person name="Philippsen P."/>
        </authorList>
    </citation>
    <scope>NUCLEOTIDE SEQUENCE [LARGE SCALE GENOMIC DNA]</scope>
    <source>
        <strain evidence="3">ATCC 10895 / CBS 109.51 / FGSC 9923 / NRRL Y-1056</strain>
    </source>
</reference>
<dbReference type="NCBIfam" id="TIGR01681">
    <property type="entry name" value="HAD-SF-IIIC"/>
    <property type="match status" value="1"/>
</dbReference>
<protein>
    <submittedName>
        <fullName evidence="2">ADL361Cp</fullName>
    </submittedName>
</protein>
<dbReference type="GO" id="GO:0003993">
    <property type="term" value="F:acid phosphatase activity"/>
    <property type="evidence" value="ECO:0000318"/>
    <property type="project" value="GO_Central"/>
</dbReference>
<dbReference type="KEGG" id="ago:AGOS_ADL361C"/>
<evidence type="ECO:0000313" key="3">
    <source>
        <dbReference type="Proteomes" id="UP000000591"/>
    </source>
</evidence>
<dbReference type="OMA" id="IRHITAG"/>
<dbReference type="eggNOG" id="KOG4549">
    <property type="taxonomic scope" value="Eukaryota"/>
</dbReference>
<dbReference type="PANTHER" id="PTHR17901">
    <property type="entry name" value="MAGNESIUM-DEPENDENT PHOSPHATASE 1 MDP1"/>
    <property type="match status" value="1"/>
</dbReference>
<proteinExistence type="predicted"/>
<dbReference type="PANTHER" id="PTHR17901:SF14">
    <property type="entry name" value="MAGNESIUM-DEPENDENT PHOSPHATASE 1"/>
    <property type="match status" value="1"/>
</dbReference>